<dbReference type="EMBL" id="MU004289">
    <property type="protein sequence ID" value="KAF2662561.1"/>
    <property type="molecule type" value="Genomic_DNA"/>
</dbReference>
<evidence type="ECO:0000313" key="3">
    <source>
        <dbReference type="Proteomes" id="UP000799324"/>
    </source>
</evidence>
<reference evidence="2" key="1">
    <citation type="journal article" date="2020" name="Stud. Mycol.">
        <title>101 Dothideomycetes genomes: a test case for predicting lifestyles and emergence of pathogens.</title>
        <authorList>
            <person name="Haridas S."/>
            <person name="Albert R."/>
            <person name="Binder M."/>
            <person name="Bloem J."/>
            <person name="Labutti K."/>
            <person name="Salamov A."/>
            <person name="Andreopoulos B."/>
            <person name="Baker S."/>
            <person name="Barry K."/>
            <person name="Bills G."/>
            <person name="Bluhm B."/>
            <person name="Cannon C."/>
            <person name="Castanera R."/>
            <person name="Culley D."/>
            <person name="Daum C."/>
            <person name="Ezra D."/>
            <person name="Gonzalez J."/>
            <person name="Henrissat B."/>
            <person name="Kuo A."/>
            <person name="Liang C."/>
            <person name="Lipzen A."/>
            <person name="Lutzoni F."/>
            <person name="Magnuson J."/>
            <person name="Mondo S."/>
            <person name="Nolan M."/>
            <person name="Ohm R."/>
            <person name="Pangilinan J."/>
            <person name="Park H.-J."/>
            <person name="Ramirez L."/>
            <person name="Alfaro M."/>
            <person name="Sun H."/>
            <person name="Tritt A."/>
            <person name="Yoshinaga Y."/>
            <person name="Zwiers L.-H."/>
            <person name="Turgeon B."/>
            <person name="Goodwin S."/>
            <person name="Spatafora J."/>
            <person name="Crous P."/>
            <person name="Grigoriev I."/>
        </authorList>
    </citation>
    <scope>NUCLEOTIDE SEQUENCE</scope>
    <source>
        <strain evidence="2">CBS 122681</strain>
    </source>
</reference>
<organism evidence="2 3">
    <name type="scientific">Lophiostoma macrostomum CBS 122681</name>
    <dbReference type="NCBI Taxonomy" id="1314788"/>
    <lineage>
        <taxon>Eukaryota</taxon>
        <taxon>Fungi</taxon>
        <taxon>Dikarya</taxon>
        <taxon>Ascomycota</taxon>
        <taxon>Pezizomycotina</taxon>
        <taxon>Dothideomycetes</taxon>
        <taxon>Pleosporomycetidae</taxon>
        <taxon>Pleosporales</taxon>
        <taxon>Lophiostomataceae</taxon>
        <taxon>Lophiostoma</taxon>
    </lineage>
</organism>
<dbReference type="AlphaFoldDB" id="A0A6A6TTD2"/>
<evidence type="ECO:0000313" key="2">
    <source>
        <dbReference type="EMBL" id="KAF2662561.1"/>
    </source>
</evidence>
<name>A0A6A6TTD2_9PLEO</name>
<feature type="region of interest" description="Disordered" evidence="1">
    <location>
        <begin position="91"/>
        <end position="140"/>
    </location>
</feature>
<gene>
    <name evidence="2" type="ORF">K491DRAFT_182417</name>
</gene>
<sequence length="140" mass="15882">MVWAASRADWRETVVHLRALFVAGLADHQQVIGFRVYHRTALSRGALKALGCGRNLHVQKQGILLEAVLRRLRLNSTRFSVCHPRLPLPRLGVTEPVRNNDESSSNRNSWGRRRPSCPQFPRSESTNYGNLNVEVQGKMD</sequence>
<keyword evidence="3" id="KW-1185">Reference proteome</keyword>
<dbReference type="Proteomes" id="UP000799324">
    <property type="component" value="Unassembled WGS sequence"/>
</dbReference>
<protein>
    <submittedName>
        <fullName evidence="2">Uncharacterized protein</fullName>
    </submittedName>
</protein>
<evidence type="ECO:0000256" key="1">
    <source>
        <dbReference type="SAM" id="MobiDB-lite"/>
    </source>
</evidence>
<accession>A0A6A6TTD2</accession>
<proteinExistence type="predicted"/>